<accession>A0ABD3D531</accession>
<evidence type="ECO:0000313" key="3">
    <source>
        <dbReference type="Proteomes" id="UP001632038"/>
    </source>
</evidence>
<protein>
    <submittedName>
        <fullName evidence="2">Uncharacterized protein</fullName>
    </submittedName>
</protein>
<reference evidence="3" key="1">
    <citation type="journal article" date="2024" name="IScience">
        <title>Strigolactones Initiate the Formation of Haustorium-like Structures in Castilleja.</title>
        <authorList>
            <person name="Buerger M."/>
            <person name="Peterson D."/>
            <person name="Chory J."/>
        </authorList>
    </citation>
    <scope>NUCLEOTIDE SEQUENCE [LARGE SCALE GENOMIC DNA]</scope>
</reference>
<gene>
    <name evidence="2" type="ORF">CASFOL_019457</name>
</gene>
<proteinExistence type="predicted"/>
<evidence type="ECO:0000313" key="2">
    <source>
        <dbReference type="EMBL" id="KAL3637158.1"/>
    </source>
</evidence>
<evidence type="ECO:0000256" key="1">
    <source>
        <dbReference type="SAM" id="MobiDB-lite"/>
    </source>
</evidence>
<dbReference type="AlphaFoldDB" id="A0ABD3D531"/>
<sequence>MSQGLRETLIGELNSPLESVPSVAIGKSEQVPLAPEAPMEQFPLRSELRPDTDLDPPRRRRLRAAESERTLPSFCIFRECHFNLAVNIRPRRVIGGRRRCTATLIINSDSFEVGKLIGIYGFMNVTSYSGLKPGTETELLPEDFSRLRAQNLGEGSVKIRLYEGRVAQGPLEAPLLFLSVYPGQRVGGLEADLMASNELSTHASL</sequence>
<dbReference type="PANTHER" id="PTHR36796">
    <property type="entry name" value="PROTEIN KINASE SUPERFAMILY PROTEIN"/>
    <property type="match status" value="1"/>
</dbReference>
<dbReference type="Proteomes" id="UP001632038">
    <property type="component" value="Unassembled WGS sequence"/>
</dbReference>
<comment type="caution">
    <text evidence="2">The sequence shown here is derived from an EMBL/GenBank/DDBJ whole genome shotgun (WGS) entry which is preliminary data.</text>
</comment>
<keyword evidence="3" id="KW-1185">Reference proteome</keyword>
<name>A0ABD3D531_9LAMI</name>
<dbReference type="PANTHER" id="PTHR36796:SF1">
    <property type="entry name" value="PROTEIN KINASE SUPERFAMILY PROTEIN"/>
    <property type="match status" value="1"/>
</dbReference>
<feature type="region of interest" description="Disordered" evidence="1">
    <location>
        <begin position="36"/>
        <end position="59"/>
    </location>
</feature>
<organism evidence="2 3">
    <name type="scientific">Castilleja foliolosa</name>
    <dbReference type="NCBI Taxonomy" id="1961234"/>
    <lineage>
        <taxon>Eukaryota</taxon>
        <taxon>Viridiplantae</taxon>
        <taxon>Streptophyta</taxon>
        <taxon>Embryophyta</taxon>
        <taxon>Tracheophyta</taxon>
        <taxon>Spermatophyta</taxon>
        <taxon>Magnoliopsida</taxon>
        <taxon>eudicotyledons</taxon>
        <taxon>Gunneridae</taxon>
        <taxon>Pentapetalae</taxon>
        <taxon>asterids</taxon>
        <taxon>lamiids</taxon>
        <taxon>Lamiales</taxon>
        <taxon>Orobanchaceae</taxon>
        <taxon>Pedicularideae</taxon>
        <taxon>Castillejinae</taxon>
        <taxon>Castilleja</taxon>
    </lineage>
</organism>
<feature type="compositionally biased region" description="Basic and acidic residues" evidence="1">
    <location>
        <begin position="46"/>
        <end position="59"/>
    </location>
</feature>
<dbReference type="EMBL" id="JAVIJP010000026">
    <property type="protein sequence ID" value="KAL3637158.1"/>
    <property type="molecule type" value="Genomic_DNA"/>
</dbReference>